<feature type="non-terminal residue" evidence="1">
    <location>
        <position position="1"/>
    </location>
</feature>
<dbReference type="EMBL" id="BEZZ01268293">
    <property type="protein sequence ID" value="GCC49243.1"/>
    <property type="molecule type" value="Genomic_DNA"/>
</dbReference>
<dbReference type="Proteomes" id="UP000287033">
    <property type="component" value="Unassembled WGS sequence"/>
</dbReference>
<sequence>SRFLELLHVMVPALELEGNFFTEVELERKLNLELELELGLELVLDQDLLLMWC</sequence>
<protein>
    <submittedName>
        <fullName evidence="1">Uncharacterized protein</fullName>
    </submittedName>
</protein>
<evidence type="ECO:0000313" key="2">
    <source>
        <dbReference type="Proteomes" id="UP000287033"/>
    </source>
</evidence>
<name>A0A401U2X8_CHIPU</name>
<keyword evidence="2" id="KW-1185">Reference proteome</keyword>
<reference evidence="1 2" key="1">
    <citation type="journal article" date="2018" name="Nat. Ecol. Evol.">
        <title>Shark genomes provide insights into elasmobranch evolution and the origin of vertebrates.</title>
        <authorList>
            <person name="Hara Y"/>
            <person name="Yamaguchi K"/>
            <person name="Onimaru K"/>
            <person name="Kadota M"/>
            <person name="Koyanagi M"/>
            <person name="Keeley SD"/>
            <person name="Tatsumi K"/>
            <person name="Tanaka K"/>
            <person name="Motone F"/>
            <person name="Kageyama Y"/>
            <person name="Nozu R"/>
            <person name="Adachi N"/>
            <person name="Nishimura O"/>
            <person name="Nakagawa R"/>
            <person name="Tanegashima C"/>
            <person name="Kiyatake I"/>
            <person name="Matsumoto R"/>
            <person name="Murakumo K"/>
            <person name="Nishida K"/>
            <person name="Terakita A"/>
            <person name="Kuratani S"/>
            <person name="Sato K"/>
            <person name="Hyodo S Kuraku.S."/>
        </authorList>
    </citation>
    <scope>NUCLEOTIDE SEQUENCE [LARGE SCALE GENOMIC DNA]</scope>
</reference>
<evidence type="ECO:0000313" key="1">
    <source>
        <dbReference type="EMBL" id="GCC49243.1"/>
    </source>
</evidence>
<proteinExistence type="predicted"/>
<comment type="caution">
    <text evidence="1">The sequence shown here is derived from an EMBL/GenBank/DDBJ whole genome shotgun (WGS) entry which is preliminary data.</text>
</comment>
<gene>
    <name evidence="1" type="ORF">chiPu_0033643</name>
</gene>
<organism evidence="1 2">
    <name type="scientific">Chiloscyllium punctatum</name>
    <name type="common">Brownbanded bambooshark</name>
    <name type="synonym">Hemiscyllium punctatum</name>
    <dbReference type="NCBI Taxonomy" id="137246"/>
    <lineage>
        <taxon>Eukaryota</taxon>
        <taxon>Metazoa</taxon>
        <taxon>Chordata</taxon>
        <taxon>Craniata</taxon>
        <taxon>Vertebrata</taxon>
        <taxon>Chondrichthyes</taxon>
        <taxon>Elasmobranchii</taxon>
        <taxon>Galeomorphii</taxon>
        <taxon>Galeoidea</taxon>
        <taxon>Orectolobiformes</taxon>
        <taxon>Hemiscylliidae</taxon>
        <taxon>Chiloscyllium</taxon>
    </lineage>
</organism>
<accession>A0A401U2X8</accession>
<dbReference type="AlphaFoldDB" id="A0A401U2X8"/>